<proteinExistence type="predicted"/>
<dbReference type="PROSITE" id="PS50041">
    <property type="entry name" value="C_TYPE_LECTIN_2"/>
    <property type="match status" value="1"/>
</dbReference>
<feature type="domain" description="C-type lectin" evidence="2">
    <location>
        <begin position="82"/>
        <end position="167"/>
    </location>
</feature>
<evidence type="ECO:0000259" key="2">
    <source>
        <dbReference type="PROSITE" id="PS50041"/>
    </source>
</evidence>
<dbReference type="InterPro" id="IPR001304">
    <property type="entry name" value="C-type_lectin-like"/>
</dbReference>
<dbReference type="EMBL" id="SLXO01000008">
    <property type="protein sequence ID" value="TCP32903.1"/>
    <property type="molecule type" value="Genomic_DNA"/>
</dbReference>
<name>A0A4R2PCJ8_RHOSA</name>
<dbReference type="Gene3D" id="3.10.100.10">
    <property type="entry name" value="Mannose-Binding Protein A, subunit A"/>
    <property type="match status" value="1"/>
</dbReference>
<organism evidence="3 4">
    <name type="scientific">Rhodothalassium salexigens DSM 2132</name>
    <dbReference type="NCBI Taxonomy" id="1188247"/>
    <lineage>
        <taxon>Bacteria</taxon>
        <taxon>Pseudomonadati</taxon>
        <taxon>Pseudomonadota</taxon>
        <taxon>Alphaproteobacteria</taxon>
        <taxon>Rhodothalassiales</taxon>
        <taxon>Rhodothalassiaceae</taxon>
        <taxon>Rhodothalassium</taxon>
    </lineage>
</organism>
<dbReference type="SUPFAM" id="SSF56436">
    <property type="entry name" value="C-type lectin-like"/>
    <property type="match status" value="1"/>
</dbReference>
<evidence type="ECO:0000313" key="3">
    <source>
        <dbReference type="EMBL" id="TCP32903.1"/>
    </source>
</evidence>
<dbReference type="AlphaFoldDB" id="A0A4R2PCJ8"/>
<dbReference type="RefSeq" id="WP_132708843.1">
    <property type="nucleotide sequence ID" value="NZ_JACIGF010000008.1"/>
</dbReference>
<sequence>MTAWPVIVAFMAAFALAQKAPPEGETPDGETPEIYQPGIADLAAREARQAGDVWRSKPALHPESGSYFQFVRDLRPGSPGVTWAEADQAARAERFQGRPGRLAVIVSAAQYQWLLTAFPPNESSKIWLGLRYWCANRRLSWGQGIGFEQTGFGAWDTPWHREDGIRCGLTRELPYMGVFIDPKSQLWRATGYRKRFRHYIVEYPAPADSQRPRADEHPGAPRA</sequence>
<reference evidence="3 4" key="1">
    <citation type="submission" date="2019-03" db="EMBL/GenBank/DDBJ databases">
        <title>Genomic Encyclopedia of Type Strains, Phase IV (KMG-IV): sequencing the most valuable type-strain genomes for metagenomic binning, comparative biology and taxonomic classification.</title>
        <authorList>
            <person name="Goeker M."/>
        </authorList>
    </citation>
    <scope>NUCLEOTIDE SEQUENCE [LARGE SCALE GENOMIC DNA]</scope>
    <source>
        <strain evidence="3 4">DSM 2132</strain>
    </source>
</reference>
<feature type="signal peptide" evidence="1">
    <location>
        <begin position="1"/>
        <end position="17"/>
    </location>
</feature>
<dbReference type="InterPro" id="IPR016186">
    <property type="entry name" value="C-type_lectin-like/link_sf"/>
</dbReference>
<feature type="chain" id="PRO_5020746941" description="C-type lectin domain-containing protein" evidence="1">
    <location>
        <begin position="18"/>
        <end position="223"/>
    </location>
</feature>
<dbReference type="CDD" id="cd00037">
    <property type="entry name" value="CLECT"/>
    <property type="match status" value="1"/>
</dbReference>
<dbReference type="Proteomes" id="UP000295399">
    <property type="component" value="Unassembled WGS sequence"/>
</dbReference>
<keyword evidence="1" id="KW-0732">Signal</keyword>
<evidence type="ECO:0000313" key="4">
    <source>
        <dbReference type="Proteomes" id="UP000295399"/>
    </source>
</evidence>
<gene>
    <name evidence="3" type="ORF">EV659_1082</name>
</gene>
<keyword evidence="4" id="KW-1185">Reference proteome</keyword>
<dbReference type="InterPro" id="IPR016187">
    <property type="entry name" value="CTDL_fold"/>
</dbReference>
<dbReference type="OrthoDB" id="7359573at2"/>
<evidence type="ECO:0000256" key="1">
    <source>
        <dbReference type="SAM" id="SignalP"/>
    </source>
</evidence>
<dbReference type="InParanoid" id="A0A4R2PCJ8"/>
<accession>A0A4R2PCJ8</accession>
<protein>
    <recommendedName>
        <fullName evidence="2">C-type lectin domain-containing protein</fullName>
    </recommendedName>
</protein>
<comment type="caution">
    <text evidence="3">The sequence shown here is derived from an EMBL/GenBank/DDBJ whole genome shotgun (WGS) entry which is preliminary data.</text>
</comment>